<dbReference type="EMBL" id="RAWG01000106">
    <property type="protein sequence ID" value="RKH41470.1"/>
    <property type="molecule type" value="Genomic_DNA"/>
</dbReference>
<evidence type="ECO:0000313" key="2">
    <source>
        <dbReference type="EMBL" id="RKH41470.1"/>
    </source>
</evidence>
<dbReference type="Pfam" id="PF13667">
    <property type="entry name" value="ThiC-associated"/>
    <property type="match status" value="1"/>
</dbReference>
<evidence type="ECO:0000313" key="3">
    <source>
        <dbReference type="Proteomes" id="UP000273405"/>
    </source>
</evidence>
<comment type="caution">
    <text evidence="2">The sequence shown here is derived from an EMBL/GenBank/DDBJ whole genome shotgun (WGS) entry which is preliminary data.</text>
</comment>
<dbReference type="AlphaFoldDB" id="A0A3A8NDE3"/>
<dbReference type="InterPro" id="IPR025747">
    <property type="entry name" value="ThiC-associated_dom"/>
</dbReference>
<keyword evidence="3" id="KW-1185">Reference proteome</keyword>
<protein>
    <recommendedName>
        <fullName evidence="1">ThiC-associated domain-containing protein</fullName>
    </recommendedName>
</protein>
<proteinExistence type="predicted"/>
<dbReference type="OrthoDB" id="9869253at2"/>
<name>A0A3A8NDE3_9BACT</name>
<evidence type="ECO:0000259" key="1">
    <source>
        <dbReference type="Pfam" id="PF13667"/>
    </source>
</evidence>
<dbReference type="RefSeq" id="WP_147443711.1">
    <property type="nucleotide sequence ID" value="NZ_RAWG01000106.1"/>
</dbReference>
<gene>
    <name evidence="2" type="ORF">D7X12_18135</name>
</gene>
<accession>A0A3A8NDE3</accession>
<sequence length="54" mass="5847">MSGASKSLKVDGKVLEGISRGPLPASQKVYVSGTLHPDIRVPLREITQTPTRHH</sequence>
<organism evidence="2 3">
    <name type="scientific">Corallococcus sicarius</name>
    <dbReference type="NCBI Taxonomy" id="2316726"/>
    <lineage>
        <taxon>Bacteria</taxon>
        <taxon>Pseudomonadati</taxon>
        <taxon>Myxococcota</taxon>
        <taxon>Myxococcia</taxon>
        <taxon>Myxococcales</taxon>
        <taxon>Cystobacterineae</taxon>
        <taxon>Myxococcaceae</taxon>
        <taxon>Corallococcus</taxon>
    </lineage>
</organism>
<dbReference type="Proteomes" id="UP000273405">
    <property type="component" value="Unassembled WGS sequence"/>
</dbReference>
<reference evidence="3" key="1">
    <citation type="submission" date="2018-09" db="EMBL/GenBank/DDBJ databases">
        <authorList>
            <person name="Livingstone P.G."/>
            <person name="Whitworth D.E."/>
        </authorList>
    </citation>
    <scope>NUCLEOTIDE SEQUENCE [LARGE SCALE GENOMIC DNA]</scope>
    <source>
        <strain evidence="3">CA040B</strain>
    </source>
</reference>
<feature type="domain" description="ThiC-associated" evidence="1">
    <location>
        <begin position="22"/>
        <end position="52"/>
    </location>
</feature>
<feature type="non-terminal residue" evidence="2">
    <location>
        <position position="54"/>
    </location>
</feature>